<dbReference type="Gene3D" id="2.60.120.260">
    <property type="entry name" value="Galactose-binding domain-like"/>
    <property type="match status" value="2"/>
</dbReference>
<feature type="non-terminal residue" evidence="1">
    <location>
        <position position="1"/>
    </location>
</feature>
<gene>
    <name evidence="1" type="ORF">B0H16DRAFT_1848204</name>
</gene>
<comment type="caution">
    <text evidence="1">The sequence shown here is derived from an EMBL/GenBank/DDBJ whole genome shotgun (WGS) entry which is preliminary data.</text>
</comment>
<keyword evidence="2" id="KW-1185">Reference proteome</keyword>
<name>A0AAD7N7K7_9AGAR</name>
<evidence type="ECO:0000313" key="1">
    <source>
        <dbReference type="EMBL" id="KAJ7748988.1"/>
    </source>
</evidence>
<dbReference type="Proteomes" id="UP001215598">
    <property type="component" value="Unassembled WGS sequence"/>
</dbReference>
<accession>A0AAD7N7K7</accession>
<protein>
    <submittedName>
        <fullName evidence="1">Uncharacterized protein</fullName>
    </submittedName>
</protein>
<sequence length="330" mass="34719">SNWIWTPAATPSAEVALRKDFTPPLGKSLIAAEMVITAVSKMNLYVNGEYIGSGSVPGRWGYGQRFCVDLLPSFNVFAVNASTPSASIFGFIATILITYSDGTVDTIVSDTSWRVFHGSPAGFEQLEFNDTTWLPATFARAYTGATAYKVIIPSDPPVFTFFSAGWVWTAGVSATAVPPGSRAFRRTFTPAPGQIPMSANILIAAEDQYTLYVNGAFIGNGTNSAVAQHYIVNFGTPVSEVVLAVLATNVGAKASTAGLLVSMEVNMQPTGRTNCMAGSMLTTDGAWVSTLDAIPAGFEQPDFDDSTWPGIQLVAGNGVTIAAASAPITI</sequence>
<dbReference type="AlphaFoldDB" id="A0AAD7N7K7"/>
<reference evidence="1" key="1">
    <citation type="submission" date="2023-03" db="EMBL/GenBank/DDBJ databases">
        <title>Massive genome expansion in bonnet fungi (Mycena s.s.) driven by repeated elements and novel gene families across ecological guilds.</title>
        <authorList>
            <consortium name="Lawrence Berkeley National Laboratory"/>
            <person name="Harder C.B."/>
            <person name="Miyauchi S."/>
            <person name="Viragh M."/>
            <person name="Kuo A."/>
            <person name="Thoen E."/>
            <person name="Andreopoulos B."/>
            <person name="Lu D."/>
            <person name="Skrede I."/>
            <person name="Drula E."/>
            <person name="Henrissat B."/>
            <person name="Morin E."/>
            <person name="Kohler A."/>
            <person name="Barry K."/>
            <person name="LaButti K."/>
            <person name="Morin E."/>
            <person name="Salamov A."/>
            <person name="Lipzen A."/>
            <person name="Mereny Z."/>
            <person name="Hegedus B."/>
            <person name="Baldrian P."/>
            <person name="Stursova M."/>
            <person name="Weitz H."/>
            <person name="Taylor A."/>
            <person name="Grigoriev I.V."/>
            <person name="Nagy L.G."/>
            <person name="Martin F."/>
            <person name="Kauserud H."/>
        </authorList>
    </citation>
    <scope>NUCLEOTIDE SEQUENCE</scope>
    <source>
        <strain evidence="1">CBHHK182m</strain>
    </source>
</reference>
<evidence type="ECO:0000313" key="2">
    <source>
        <dbReference type="Proteomes" id="UP001215598"/>
    </source>
</evidence>
<organism evidence="1 2">
    <name type="scientific">Mycena metata</name>
    <dbReference type="NCBI Taxonomy" id="1033252"/>
    <lineage>
        <taxon>Eukaryota</taxon>
        <taxon>Fungi</taxon>
        <taxon>Dikarya</taxon>
        <taxon>Basidiomycota</taxon>
        <taxon>Agaricomycotina</taxon>
        <taxon>Agaricomycetes</taxon>
        <taxon>Agaricomycetidae</taxon>
        <taxon>Agaricales</taxon>
        <taxon>Marasmiineae</taxon>
        <taxon>Mycenaceae</taxon>
        <taxon>Mycena</taxon>
    </lineage>
</organism>
<proteinExistence type="predicted"/>
<dbReference type="EMBL" id="JARKIB010000071">
    <property type="protein sequence ID" value="KAJ7748988.1"/>
    <property type="molecule type" value="Genomic_DNA"/>
</dbReference>